<feature type="region of interest" description="Disordered" evidence="4">
    <location>
        <begin position="340"/>
        <end position="365"/>
    </location>
</feature>
<dbReference type="PROSITE" id="PS50077">
    <property type="entry name" value="HEAT_REPEAT"/>
    <property type="match status" value="1"/>
</dbReference>
<dbReference type="EMBL" id="JABFUD020000011">
    <property type="protein sequence ID" value="KAI5073977.1"/>
    <property type="molecule type" value="Genomic_DNA"/>
</dbReference>
<evidence type="ECO:0000313" key="5">
    <source>
        <dbReference type="EMBL" id="KAI5073977.1"/>
    </source>
</evidence>
<feature type="repeat" description="HEAT" evidence="2">
    <location>
        <begin position="939"/>
        <end position="977"/>
    </location>
</feature>
<dbReference type="PANTHER" id="PTHR32059:SF0">
    <property type="entry name" value="RAB11-BINDING PROTEIN RELCH"/>
    <property type="match status" value="1"/>
</dbReference>
<dbReference type="Proteomes" id="UP000886520">
    <property type="component" value="Chromosome 11"/>
</dbReference>
<comment type="caution">
    <text evidence="5">The sequence shown here is derived from an EMBL/GenBank/DDBJ whole genome shotgun (WGS) entry which is preliminary data.</text>
</comment>
<dbReference type="InterPro" id="IPR011989">
    <property type="entry name" value="ARM-like"/>
</dbReference>
<dbReference type="OrthoDB" id="1695393at2759"/>
<keyword evidence="1" id="KW-0677">Repeat</keyword>
<evidence type="ECO:0000256" key="2">
    <source>
        <dbReference type="PROSITE-ProRule" id="PRU00103"/>
    </source>
</evidence>
<dbReference type="PANTHER" id="PTHR32059">
    <property type="entry name" value="RAB11-BINDING PROTEIN RELCH"/>
    <property type="match status" value="1"/>
</dbReference>
<evidence type="ECO:0000256" key="1">
    <source>
        <dbReference type="ARBA" id="ARBA00022737"/>
    </source>
</evidence>
<evidence type="ECO:0008006" key="7">
    <source>
        <dbReference type="Google" id="ProtNLM"/>
    </source>
</evidence>
<sequence length="1173" mass="131637">MAMEVESASLCNVVIKYLLDQQYLLTAFELMHELIEDGHADRATRLQQIFSDPDTYPPDEMLRLQSLQIANPQRVVEERDAAEERATITEYELRLAKDDIKRLQQKLETQVDMLVTPYSEGGQMKLTADLDKQELATETKNKVLVWDPLRESERMALNWAVKEYLLAAGYKLTAMTFYEEVDQDLDAPQTGPMYIPDALRHCYHLLLAASPEAIQEKMILQEDNELLVKDKEELVHEKEFLVKSKESLTQEILSLKKGLEASSKDLKDRDRKISELKESLELASKDMNGCRMEITALKLELESLRTSKGHDSIQKEDTPPSKQESIEFYKAEVESLRSQLQSARMVRNNGQSEENEGTEEPVSKDIETDLPAVSNSEVKQQSNAIVPEPLVGYENGMGSDDVSKITNPVTAKAGLGHKEVQTPILDGIVKDDYQTVTPKSSRQEVGTVEVLADALPKIVPYVLINHREELLPLIMCAIERHPDSNVRDLLTHTLFNLIKRPDESQRRIIMDACVTLSRNIGKERTELELLPQCWEQINHKYEERRLLVAQSCGELAQFVKAEIRTSLILSIIQQLIEDPDAIVREAASHNLAILLPCFPSTDKYFKVEELMFQLVLDPSGVVVETTLKELVPGVVTWANNGNQPLHQMLRLLFSHILACVQRCPPVSGVEGSMEARLRVLGERERWNLDVLLRMLTDLMIEVVKLVKTTCPFRKASADRSSDVEDELFFSESLIKDYLRGQEEWSAFDWLHVDCLPLLLQVACMLSSREDSLRSRLSKLLAGIIAHFGQHYLSNIMLPIFLTAVGDSANLSHFPANLISRVKALRPRTGTDERLATLCVLPLLLAGVLGVPSMQEHLPLYLKSLVLQQSAKHGALTPAHTPELIDAIRFLCTCEEQHAVIVGVLWELVVNSNPDVKISVASIMKVLVPYVNSKIATHDILPALVTLASDPNLLVKYSSIEAFGAIAQHFKDEVIMDKLRVQMDAFLEDGSHEATVAVIRTLAVAVPLTTSSLRDYLLQKLLLLTGVSLQGSTLMRRREKIDAFCEATRALDATDLSPSNVKELLLPVIQNLLKDTDALDPAHKEALELILRERSGGRLETITKAMGNHLSFTGVSSLFGESGFLAKKGDPVPEIIDPLSPKQPPAQEEGRLFNRFMRSNFGDMIRGRTKANEE</sequence>
<dbReference type="InterPro" id="IPR040362">
    <property type="entry name" value="RELCH"/>
</dbReference>
<dbReference type="GO" id="GO:0055037">
    <property type="term" value="C:recycling endosome"/>
    <property type="evidence" value="ECO:0007669"/>
    <property type="project" value="TreeGrafter"/>
</dbReference>
<dbReference type="InterPro" id="IPR000357">
    <property type="entry name" value="HEAT"/>
</dbReference>
<accession>A0A9D4UV11</accession>
<dbReference type="InterPro" id="IPR016024">
    <property type="entry name" value="ARM-type_fold"/>
</dbReference>
<dbReference type="InterPro" id="IPR021133">
    <property type="entry name" value="HEAT_type_2"/>
</dbReference>
<feature type="compositionally biased region" description="Polar residues" evidence="4">
    <location>
        <begin position="340"/>
        <end position="352"/>
    </location>
</feature>
<dbReference type="Pfam" id="PF02985">
    <property type="entry name" value="HEAT"/>
    <property type="match status" value="1"/>
</dbReference>
<keyword evidence="6" id="KW-1185">Reference proteome</keyword>
<dbReference type="SMART" id="SM00667">
    <property type="entry name" value="LisH"/>
    <property type="match status" value="2"/>
</dbReference>
<evidence type="ECO:0000256" key="3">
    <source>
        <dbReference type="SAM" id="Coils"/>
    </source>
</evidence>
<dbReference type="SUPFAM" id="SSF48371">
    <property type="entry name" value="ARM repeat"/>
    <property type="match status" value="1"/>
</dbReference>
<protein>
    <recommendedName>
        <fullName evidence="7">LisH domain-containing protein</fullName>
    </recommendedName>
</protein>
<organism evidence="5 6">
    <name type="scientific">Adiantum capillus-veneris</name>
    <name type="common">Maidenhair fern</name>
    <dbReference type="NCBI Taxonomy" id="13818"/>
    <lineage>
        <taxon>Eukaryota</taxon>
        <taxon>Viridiplantae</taxon>
        <taxon>Streptophyta</taxon>
        <taxon>Embryophyta</taxon>
        <taxon>Tracheophyta</taxon>
        <taxon>Polypodiopsida</taxon>
        <taxon>Polypodiidae</taxon>
        <taxon>Polypodiales</taxon>
        <taxon>Pteridineae</taxon>
        <taxon>Pteridaceae</taxon>
        <taxon>Vittarioideae</taxon>
        <taxon>Adiantum</taxon>
    </lineage>
</organism>
<name>A0A9D4UV11_ADICA</name>
<dbReference type="InterPro" id="IPR006594">
    <property type="entry name" value="LisH"/>
</dbReference>
<dbReference type="AlphaFoldDB" id="A0A9D4UV11"/>
<dbReference type="PROSITE" id="PS50896">
    <property type="entry name" value="LISH"/>
    <property type="match status" value="1"/>
</dbReference>
<proteinExistence type="predicted"/>
<dbReference type="GO" id="GO:0005802">
    <property type="term" value="C:trans-Golgi network"/>
    <property type="evidence" value="ECO:0007669"/>
    <property type="project" value="InterPro"/>
</dbReference>
<gene>
    <name evidence="5" type="ORF">GOP47_0011990</name>
</gene>
<dbReference type="Gene3D" id="1.25.10.10">
    <property type="entry name" value="Leucine-rich Repeat Variant"/>
    <property type="match status" value="2"/>
</dbReference>
<evidence type="ECO:0000313" key="6">
    <source>
        <dbReference type="Proteomes" id="UP000886520"/>
    </source>
</evidence>
<keyword evidence="3" id="KW-0175">Coiled coil</keyword>
<dbReference type="GO" id="GO:0032367">
    <property type="term" value="P:intracellular cholesterol transport"/>
    <property type="evidence" value="ECO:0007669"/>
    <property type="project" value="InterPro"/>
</dbReference>
<feature type="coiled-coil region" evidence="3">
    <location>
        <begin position="231"/>
        <end position="286"/>
    </location>
</feature>
<evidence type="ECO:0000256" key="4">
    <source>
        <dbReference type="SAM" id="MobiDB-lite"/>
    </source>
</evidence>
<reference evidence="5" key="1">
    <citation type="submission" date="2021-01" db="EMBL/GenBank/DDBJ databases">
        <title>Adiantum capillus-veneris genome.</title>
        <authorList>
            <person name="Fang Y."/>
            <person name="Liao Q."/>
        </authorList>
    </citation>
    <scope>NUCLEOTIDE SEQUENCE</scope>
    <source>
        <strain evidence="5">H3</strain>
        <tissue evidence="5">Leaf</tissue>
    </source>
</reference>